<name>A0ABW5JB49_9BACT</name>
<keyword evidence="3" id="KW-1185">Reference proteome</keyword>
<reference evidence="3" key="1">
    <citation type="journal article" date="2019" name="Int. J. Syst. Evol. Microbiol.">
        <title>The Global Catalogue of Microorganisms (GCM) 10K type strain sequencing project: providing services to taxonomists for standard genome sequencing and annotation.</title>
        <authorList>
            <consortium name="The Broad Institute Genomics Platform"/>
            <consortium name="The Broad Institute Genome Sequencing Center for Infectious Disease"/>
            <person name="Wu L."/>
            <person name="Ma J."/>
        </authorList>
    </citation>
    <scope>NUCLEOTIDE SEQUENCE [LARGE SCALE GENOMIC DNA]</scope>
    <source>
        <strain evidence="3">KCTC 52344</strain>
    </source>
</reference>
<protein>
    <submittedName>
        <fullName evidence="2">GNAT family N-acetyltransferase</fullName>
    </submittedName>
</protein>
<dbReference type="PROSITE" id="PS51186">
    <property type="entry name" value="GNAT"/>
    <property type="match status" value="1"/>
</dbReference>
<dbReference type="Pfam" id="PF13673">
    <property type="entry name" value="Acetyltransf_10"/>
    <property type="match status" value="1"/>
</dbReference>
<evidence type="ECO:0000259" key="1">
    <source>
        <dbReference type="PROSITE" id="PS51186"/>
    </source>
</evidence>
<accession>A0ABW5JB49</accession>
<dbReference type="CDD" id="cd04301">
    <property type="entry name" value="NAT_SF"/>
    <property type="match status" value="1"/>
</dbReference>
<dbReference type="Proteomes" id="UP001597510">
    <property type="component" value="Unassembled WGS sequence"/>
</dbReference>
<dbReference type="EMBL" id="JBHULC010000022">
    <property type="protein sequence ID" value="MFD2522823.1"/>
    <property type="molecule type" value="Genomic_DNA"/>
</dbReference>
<feature type="domain" description="N-acetyltransferase" evidence="1">
    <location>
        <begin position="11"/>
        <end position="155"/>
    </location>
</feature>
<evidence type="ECO:0000313" key="3">
    <source>
        <dbReference type="Proteomes" id="UP001597510"/>
    </source>
</evidence>
<dbReference type="SUPFAM" id="SSF55729">
    <property type="entry name" value="Acyl-CoA N-acyltransferases (Nat)"/>
    <property type="match status" value="1"/>
</dbReference>
<organism evidence="2 3">
    <name type="scientific">Emticicia soli</name>
    <dbReference type="NCBI Taxonomy" id="2027878"/>
    <lineage>
        <taxon>Bacteria</taxon>
        <taxon>Pseudomonadati</taxon>
        <taxon>Bacteroidota</taxon>
        <taxon>Cytophagia</taxon>
        <taxon>Cytophagales</taxon>
        <taxon>Leadbetterellaceae</taxon>
        <taxon>Emticicia</taxon>
    </lineage>
</organism>
<dbReference type="InterPro" id="IPR016181">
    <property type="entry name" value="Acyl_CoA_acyltransferase"/>
</dbReference>
<evidence type="ECO:0000313" key="2">
    <source>
        <dbReference type="EMBL" id="MFD2522823.1"/>
    </source>
</evidence>
<dbReference type="Gene3D" id="3.40.630.30">
    <property type="match status" value="1"/>
</dbReference>
<comment type="caution">
    <text evidence="2">The sequence shown here is derived from an EMBL/GenBank/DDBJ whole genome shotgun (WGS) entry which is preliminary data.</text>
</comment>
<dbReference type="InterPro" id="IPR000182">
    <property type="entry name" value="GNAT_dom"/>
</dbReference>
<gene>
    <name evidence="2" type="ORF">ACFSR2_18125</name>
</gene>
<sequence length="155" mass="17670">MPDLSITIKCVPFYELSHDELYAMLALRQEVFIVEQNCPFLDADGKDQIALHLMIFDKDQQLVAYTRLFDKDVYYEGYTSIGRVVTSPKARGGGLGRVLMEKSIEKVLDLFGQAPIKIGAQKYLEKFYQSLGFQPTGNDYIEDGIPHTYMIYQPA</sequence>
<dbReference type="RefSeq" id="WP_340239473.1">
    <property type="nucleotide sequence ID" value="NZ_JBBEWC010000013.1"/>
</dbReference>
<proteinExistence type="predicted"/>